<evidence type="ECO:0000313" key="1">
    <source>
        <dbReference type="EMBL" id="KAB2345722.1"/>
    </source>
</evidence>
<evidence type="ECO:0000313" key="2">
    <source>
        <dbReference type="Proteomes" id="UP000468735"/>
    </source>
</evidence>
<accession>A0A6H9YJV7</accession>
<name>A0A6H9YJV7_9ACTN</name>
<dbReference type="OrthoDB" id="9796766at2"/>
<dbReference type="PANTHER" id="PTHR20883:SF48">
    <property type="entry name" value="ECTOINE DIOXYGENASE"/>
    <property type="match status" value="1"/>
</dbReference>
<gene>
    <name evidence="1" type="ORF">F8566_26500</name>
</gene>
<keyword evidence="2" id="KW-1185">Reference proteome</keyword>
<dbReference type="PANTHER" id="PTHR20883">
    <property type="entry name" value="PHYTANOYL-COA DIOXYGENASE DOMAIN CONTAINING 1"/>
    <property type="match status" value="1"/>
</dbReference>
<organism evidence="1 2">
    <name type="scientific">Actinomadura rudentiformis</name>
    <dbReference type="NCBI Taxonomy" id="359158"/>
    <lineage>
        <taxon>Bacteria</taxon>
        <taxon>Bacillati</taxon>
        <taxon>Actinomycetota</taxon>
        <taxon>Actinomycetes</taxon>
        <taxon>Streptosporangiales</taxon>
        <taxon>Thermomonosporaceae</taxon>
        <taxon>Actinomadura</taxon>
    </lineage>
</organism>
<dbReference type="AlphaFoldDB" id="A0A6H9YJV7"/>
<dbReference type="Proteomes" id="UP000468735">
    <property type="component" value="Unassembled WGS sequence"/>
</dbReference>
<dbReference type="SUPFAM" id="SSF51197">
    <property type="entry name" value="Clavaminate synthase-like"/>
    <property type="match status" value="1"/>
</dbReference>
<dbReference type="GO" id="GO:0005506">
    <property type="term" value="F:iron ion binding"/>
    <property type="evidence" value="ECO:0007669"/>
    <property type="project" value="UniProtKB-ARBA"/>
</dbReference>
<dbReference type="Pfam" id="PF05721">
    <property type="entry name" value="PhyH"/>
    <property type="match status" value="1"/>
</dbReference>
<keyword evidence="1" id="KW-0223">Dioxygenase</keyword>
<dbReference type="InterPro" id="IPR008775">
    <property type="entry name" value="Phytyl_CoA_dOase-like"/>
</dbReference>
<reference evidence="1 2" key="1">
    <citation type="submission" date="2019-09" db="EMBL/GenBank/DDBJ databases">
        <title>Actinomadura physcomitrii sp. nov., a novel actinomycete isolated from moss [Physcomitrium sphaericum (Ludw) Fuernr].</title>
        <authorList>
            <person name="Zhuang X."/>
            <person name="Liu C."/>
        </authorList>
    </citation>
    <scope>NUCLEOTIDE SEQUENCE [LARGE SCALE GENOMIC DNA]</scope>
    <source>
        <strain evidence="1 2">HMC1</strain>
    </source>
</reference>
<dbReference type="GO" id="GO:0016706">
    <property type="term" value="F:2-oxoglutarate-dependent dioxygenase activity"/>
    <property type="evidence" value="ECO:0007669"/>
    <property type="project" value="UniProtKB-ARBA"/>
</dbReference>
<sequence>MFSHTQIFSHTEIAHYEAFGFVVLRGLLTAGEVARLKDEVTTELTAAFGGLGTDPGDEGGISGDYLPLTVDRAPFAQSLIADDPRFFQGATELAGSPMVPAPGTAICFTANAGWHTDVGPDVRGVKFLVHLDRRTAETGALRVLPGSHEPAFARRVERYLSRDPMNQGFPPGLPTPDTVLETEPGDVLAFDLHLHHRSQGGEKRLAWSIEYMEWPGIVDESRKKLVRDLIDPDGDHSGEDVDQDRWPVWREWAAGAPGRASRQTALERLELLEVPGLT</sequence>
<keyword evidence="1" id="KW-0560">Oxidoreductase</keyword>
<dbReference type="Gene3D" id="2.60.120.620">
    <property type="entry name" value="q2cbj1_9rhob like domain"/>
    <property type="match status" value="1"/>
</dbReference>
<comment type="caution">
    <text evidence="1">The sequence shown here is derived from an EMBL/GenBank/DDBJ whole genome shotgun (WGS) entry which is preliminary data.</text>
</comment>
<proteinExistence type="predicted"/>
<protein>
    <submittedName>
        <fullName evidence="1">Phytanoyl-CoA dioxygenase family protein</fullName>
    </submittedName>
</protein>
<dbReference type="EMBL" id="WBMT01000013">
    <property type="protein sequence ID" value="KAB2345722.1"/>
    <property type="molecule type" value="Genomic_DNA"/>
</dbReference>